<feature type="region of interest" description="Disordered" evidence="3">
    <location>
        <begin position="478"/>
        <end position="513"/>
    </location>
</feature>
<dbReference type="SUPFAM" id="SSF51735">
    <property type="entry name" value="NAD(P)-binding Rossmann-fold domains"/>
    <property type="match status" value="1"/>
</dbReference>
<evidence type="ECO:0000313" key="7">
    <source>
        <dbReference type="Proteomes" id="UP000231358"/>
    </source>
</evidence>
<dbReference type="CDD" id="cd05259">
    <property type="entry name" value="PCBER_SDR_a"/>
    <property type="match status" value="1"/>
</dbReference>
<keyword evidence="2" id="KW-0560">Oxidoreductase</keyword>
<dbReference type="Pfam" id="PF05183">
    <property type="entry name" value="RdRP"/>
    <property type="match status" value="1"/>
</dbReference>
<dbReference type="Proteomes" id="UP000231358">
    <property type="component" value="Unassembled WGS sequence"/>
</dbReference>
<gene>
    <name evidence="6" type="ORF">AARAC_009211</name>
</gene>
<dbReference type="Gene3D" id="3.40.50.720">
    <property type="entry name" value="NAD(P)-binding Rossmann-like Domain"/>
    <property type="match status" value="1"/>
</dbReference>
<evidence type="ECO:0000256" key="1">
    <source>
        <dbReference type="ARBA" id="ARBA00022857"/>
    </source>
</evidence>
<reference evidence="6 7" key="1">
    <citation type="submission" date="2017-05" db="EMBL/GenBank/DDBJ databases">
        <title>Genome sequence for an aflatoxigenic pathogen of Argentinian peanut, Aspergillus arachidicola.</title>
        <authorList>
            <person name="Moore G."/>
            <person name="Beltz S.B."/>
            <person name="Mack B.M."/>
        </authorList>
    </citation>
    <scope>NUCLEOTIDE SEQUENCE [LARGE SCALE GENOMIC DNA]</scope>
    <source>
        <strain evidence="6 7">CBS 117610</strain>
    </source>
</reference>
<keyword evidence="1" id="KW-0521">NADP</keyword>
<dbReference type="PANTHER" id="PTHR23079">
    <property type="entry name" value="RNA-DEPENDENT RNA POLYMERASE"/>
    <property type="match status" value="1"/>
</dbReference>
<dbReference type="EMBL" id="NEXV01000171">
    <property type="protein sequence ID" value="PIG87263.1"/>
    <property type="molecule type" value="Genomic_DNA"/>
</dbReference>
<dbReference type="STRING" id="656916.A0A2G7G379"/>
<dbReference type="InterPro" id="IPR057596">
    <property type="entry name" value="RDRP_core"/>
</dbReference>
<dbReference type="InterPro" id="IPR045312">
    <property type="entry name" value="PCBER-like"/>
</dbReference>
<protein>
    <submittedName>
        <fullName evidence="6">RNA-directed RNA polymerase</fullName>
    </submittedName>
</protein>
<accession>A0A2G7G379</accession>
<evidence type="ECO:0000313" key="6">
    <source>
        <dbReference type="EMBL" id="PIG87263.1"/>
    </source>
</evidence>
<dbReference type="GO" id="GO:0003968">
    <property type="term" value="F:RNA-directed RNA polymerase activity"/>
    <property type="evidence" value="ECO:0007669"/>
    <property type="project" value="UniProtKB-KW"/>
</dbReference>
<feature type="domain" description="RDRP core" evidence="4">
    <location>
        <begin position="768"/>
        <end position="1407"/>
    </location>
</feature>
<dbReference type="GO" id="GO:0003723">
    <property type="term" value="F:RNA binding"/>
    <property type="evidence" value="ECO:0007669"/>
    <property type="project" value="UniProtKB-KW"/>
</dbReference>
<keyword evidence="6" id="KW-0696">RNA-directed RNA polymerase</keyword>
<dbReference type="InterPro" id="IPR036291">
    <property type="entry name" value="NAD(P)-bd_dom_sf"/>
</dbReference>
<name>A0A2G7G379_9EURO</name>
<keyword evidence="7" id="KW-1185">Reference proteome</keyword>
<evidence type="ECO:0000256" key="3">
    <source>
        <dbReference type="SAM" id="MobiDB-lite"/>
    </source>
</evidence>
<keyword evidence="6" id="KW-0548">Nucleotidyltransferase</keyword>
<dbReference type="InterPro" id="IPR008030">
    <property type="entry name" value="NmrA-like"/>
</dbReference>
<evidence type="ECO:0000256" key="2">
    <source>
        <dbReference type="ARBA" id="ARBA00023002"/>
    </source>
</evidence>
<dbReference type="InterPro" id="IPR007855">
    <property type="entry name" value="RDRP"/>
</dbReference>
<feature type="compositionally biased region" description="Polar residues" evidence="3">
    <location>
        <begin position="501"/>
        <end position="511"/>
    </location>
</feature>
<comment type="caution">
    <text evidence="6">The sequence shown here is derived from an EMBL/GenBank/DDBJ whole genome shotgun (WGS) entry which is preliminary data.</text>
</comment>
<dbReference type="GO" id="GO:0030422">
    <property type="term" value="P:siRNA processing"/>
    <property type="evidence" value="ECO:0007669"/>
    <property type="project" value="TreeGrafter"/>
</dbReference>
<keyword evidence="6" id="KW-0808">Transferase</keyword>
<evidence type="ECO:0000259" key="5">
    <source>
        <dbReference type="Pfam" id="PF05368"/>
    </source>
</evidence>
<evidence type="ECO:0000259" key="4">
    <source>
        <dbReference type="Pfam" id="PF05183"/>
    </source>
</evidence>
<dbReference type="Gene3D" id="3.90.25.10">
    <property type="entry name" value="UDP-galactose 4-epimerase, domain 1"/>
    <property type="match status" value="1"/>
</dbReference>
<feature type="domain" description="NmrA-like" evidence="5">
    <location>
        <begin position="3"/>
        <end position="227"/>
    </location>
</feature>
<dbReference type="Pfam" id="PF05368">
    <property type="entry name" value="NmrA"/>
    <property type="match status" value="1"/>
</dbReference>
<organism evidence="6 7">
    <name type="scientific">Aspergillus arachidicola</name>
    <dbReference type="NCBI Taxonomy" id="656916"/>
    <lineage>
        <taxon>Eukaryota</taxon>
        <taxon>Fungi</taxon>
        <taxon>Dikarya</taxon>
        <taxon>Ascomycota</taxon>
        <taxon>Pezizomycotina</taxon>
        <taxon>Eurotiomycetes</taxon>
        <taxon>Eurotiomycetidae</taxon>
        <taxon>Eurotiales</taxon>
        <taxon>Aspergillaceae</taxon>
        <taxon>Aspergillus</taxon>
        <taxon>Aspergillus subgen. Circumdati</taxon>
    </lineage>
</organism>
<dbReference type="GO" id="GO:0031380">
    <property type="term" value="C:nuclear RNA-directed RNA polymerase complex"/>
    <property type="evidence" value="ECO:0007669"/>
    <property type="project" value="TreeGrafter"/>
</dbReference>
<dbReference type="GO" id="GO:0016491">
    <property type="term" value="F:oxidoreductase activity"/>
    <property type="evidence" value="ECO:0007669"/>
    <property type="project" value="UniProtKB-KW"/>
</dbReference>
<proteinExistence type="predicted"/>
<sequence length="1621" mass="183533">MSKTKVLLVGAAGETGGSIANGLLENPIFELYALVRPRSVQKPAIVSLQDRGMQIRRCDLKGPEESLTEALEGIDVVISCVGPAEQQDQIPLAKAAKRAGVRRFVPCGFITVAPPGGIMWLRDEKETVYNHVKQLRLPYTIIDVGWWYQLSYPRLESGRADYAMTSANNEIVGDGNTPMGLTDLRDIGRYVARIIDDERTLNKMVYAYNTVKTQNEIYDLLEEISEEKSKGITVYTRVLAARQSSETYPFDPVKFIPRYLAEYQLSWGIRGDNTPENARYLGYLIAKDLYPDFRPVDFREYLETVVRGTAKGVYTDRMVSKVHQRAFPRTESTDSPHLKDMAFPHTPKRGKDLFQLIDKLNEQFGLDIPNPDIHSPSLEPDGKSLRWRVHLGIKLLHYDRNANLNETLNNFEEWVASRPEWSNGNFPTNNCYASVSESERDERLIYLAKLIRDELYILTKGSYSPFFKGLDGIPEKATEQLSPSKGLKRRISEEEDEFRTAPNSPVNNPELGSTVEDTLDLVKDEEGCSSDPGPAQVFKSPKVNATRGPSAFVQRLTAPDKLRRYDAVPPAQDDPNVSFATTEPSSLFDSRDDRLDTSFISTITDATEAMCDSDYEDSVVNHMLSQELKMALERSELMDESIVHEPPESVEQRLIDDLLHYGPFAQTYSFPGSIPLRYRYELERIGRAWNISSDRMLAGNSISFKTRDGFWEWIKGHSQRNGKPLLEKPTTKAWDSAIGSFKTDKHSEVVVLTGDLEWCSEHEQGILKMNLNPLRTERTCRFHRRFGSDRFLSLTMPAPSRPPRHFPLPSDPSLLRESIALWLTQNVHRCLGRTWKPFFVEEVKSRRKVKAEPKFRVDFFAIDGVDFDKNTHIPPIPLAKQDSESHTPMSLDSLLDWHMLRDDNVKQENCKLFQRISLGLSKTFATVALKPSQIIHLEDPEGTQVMNDGCALMSRGLANRICDSLGITGTTPSAFQGRIAGAKGLWMVDKHNSDISTGSDVWIQISDSQLKIKPHPAGWQEPVDEEKLTFEVVKWSKPLHTVDLNTQLLAILEHGGHIKEYVAGLTRAGIRAVYEDFATVVQSDSPVLCHSLIQKMKPSAESSSAAMLHRVRRMEEWMADDAEAVVRLTEAGFAPRTFPPLLKRLRKCLIGLIDQYVEQLHIEVPLSTYAFCIADPYGVLKEDEVHFGFSSNWRDPEGQFEDNLLDGLDVLVARLPAHVPSDIQRRRAVWKPELRHFKDVIVFPTVGTTPLAHMLSGGDYDGDMPWVCWDQNIVQKFRNSDLSTMDYPAEHFGLEKHNVPMKDIDSWDEFLQSTFTFNLTVSNLGRCTVEHEKISYDESIDSPNAKELACLLSHLVDGRKGGVRLSEQAWRAYRKRVSPRARHMPAYKDSSRRPKLTNIIDYLRFEVARKEKDDVLRLLEGLLAKAGTMYEHDRDLTKPWDEAQEQAEEDRREGGQLHVILKNAAQEIDDLFDRWTRSVTGENSFSAISLEITDQAKAIPPPEGDHPMVVVWRYSKDAWLQLLASYSYKKRPGSSFAFHAFGETLCELKSSSVPSRSVVNEILACYRVNQKVVARLTAADMVDDEDSDGGDEYEGADAIAMLQATQLSGGYYDSDDDLSVE</sequence>
<dbReference type="PANTHER" id="PTHR23079:SF14">
    <property type="entry name" value="RNA-DEPENDENT RNA POLYMERASE"/>
    <property type="match status" value="1"/>
</dbReference>